<evidence type="ECO:0000313" key="2">
    <source>
        <dbReference type="EMBL" id="GKT06315.1"/>
    </source>
</evidence>
<proteinExistence type="predicted"/>
<feature type="domain" description="Calcineurin-like phosphoesterase" evidence="1">
    <location>
        <begin position="3"/>
        <end position="230"/>
    </location>
</feature>
<reference evidence="2 3" key="1">
    <citation type="submission" date="2022-03" db="EMBL/GenBank/DDBJ databases">
        <title>Draft genome sequence of Furfurilactobacillus curtus JCM 31185.</title>
        <authorList>
            <person name="Suzuki S."/>
            <person name="Endo A."/>
            <person name="Kajikawa A."/>
        </authorList>
    </citation>
    <scope>NUCLEOTIDE SEQUENCE [LARGE SCALE GENOMIC DNA]</scope>
    <source>
        <strain evidence="2 3">JCM 31185</strain>
    </source>
</reference>
<keyword evidence="3" id="KW-1185">Reference proteome</keyword>
<dbReference type="InterPro" id="IPR029052">
    <property type="entry name" value="Metallo-depent_PP-like"/>
</dbReference>
<protein>
    <submittedName>
        <fullName evidence="2">Phosphoesterase</fullName>
    </submittedName>
</protein>
<dbReference type="InterPro" id="IPR004843">
    <property type="entry name" value="Calcineurin-like_PHP"/>
</dbReference>
<dbReference type="SUPFAM" id="SSF56300">
    <property type="entry name" value="Metallo-dependent phosphatases"/>
    <property type="match status" value="1"/>
</dbReference>
<organism evidence="2 3">
    <name type="scientific">Furfurilactobacillus curtus</name>
    <dbReference type="NCBI Taxonomy" id="1746200"/>
    <lineage>
        <taxon>Bacteria</taxon>
        <taxon>Bacillati</taxon>
        <taxon>Bacillota</taxon>
        <taxon>Bacilli</taxon>
        <taxon>Lactobacillales</taxon>
        <taxon>Lactobacillaceae</taxon>
        <taxon>Furfurilactobacillus</taxon>
    </lineage>
</organism>
<dbReference type="InterPro" id="IPR022302">
    <property type="entry name" value="Phosphoesterase_putative"/>
</dbReference>
<dbReference type="EMBL" id="BQXO01000004">
    <property type="protein sequence ID" value="GKT06315.1"/>
    <property type="molecule type" value="Genomic_DNA"/>
</dbReference>
<gene>
    <name evidence="2" type="ORF">JCM31185_16020</name>
</gene>
<dbReference type="CDD" id="cd00838">
    <property type="entry name" value="MPP_superfamily"/>
    <property type="match status" value="1"/>
</dbReference>
<name>A0ABQ5JQL6_9LACO</name>
<comment type="caution">
    <text evidence="2">The sequence shown here is derived from an EMBL/GenBank/DDBJ whole genome shotgun (WGS) entry which is preliminary data.</text>
</comment>
<evidence type="ECO:0000259" key="1">
    <source>
        <dbReference type="Pfam" id="PF00149"/>
    </source>
</evidence>
<sequence length="276" mass="32246">MANVAITSDNHFDVNRLDAHELLKKQAQVLVDRQVDYYIIAGDTFNDFTKTTTYVEALQHELGHRTEVYYLAGNHDMAAGVTYEELETRINAHYLHNQFVDIPNTDWRIIGNNGWYDYTFADQLFNERSEDDFAQWKRAYWFDGTIQQPMSDPEREQVVLDQTAKQLLAANVAHKRIFYVTHFVPRREYIHVTSDNRFWNMANAMMGSQRLGEVLSKGGADFAQFGHLHIKPTPKLLDGVTYFNQAVGYNTHRIMEWDHADFMSEWLTRLRILSLT</sequence>
<dbReference type="NCBIfam" id="TIGR03729">
    <property type="entry name" value="acc_ester"/>
    <property type="match status" value="1"/>
</dbReference>
<dbReference type="Gene3D" id="3.60.21.10">
    <property type="match status" value="1"/>
</dbReference>
<evidence type="ECO:0000313" key="3">
    <source>
        <dbReference type="Proteomes" id="UP001628078"/>
    </source>
</evidence>
<accession>A0ABQ5JQL6</accession>
<dbReference type="Proteomes" id="UP001628078">
    <property type="component" value="Unassembled WGS sequence"/>
</dbReference>
<dbReference type="RefSeq" id="WP_407884344.1">
    <property type="nucleotide sequence ID" value="NZ_BQXO01000004.1"/>
</dbReference>
<dbReference type="Pfam" id="PF00149">
    <property type="entry name" value="Metallophos"/>
    <property type="match status" value="1"/>
</dbReference>